<dbReference type="AlphaFoldDB" id="A0A091B9R2"/>
<feature type="signal peptide" evidence="2">
    <location>
        <begin position="1"/>
        <end position="19"/>
    </location>
</feature>
<dbReference type="RefSeq" id="WP_034210615.1">
    <property type="nucleotide sequence ID" value="NZ_AVCK01000009.1"/>
</dbReference>
<protein>
    <recommendedName>
        <fullName evidence="5">DUF4156 domain-containing protein</fullName>
    </recommendedName>
</protein>
<dbReference type="PATRIC" id="fig|1384056.3.peg.543"/>
<evidence type="ECO:0000313" key="3">
    <source>
        <dbReference type="EMBL" id="KFN47574.1"/>
    </source>
</evidence>
<comment type="caution">
    <text evidence="3">The sequence shown here is derived from an EMBL/GenBank/DDBJ whole genome shotgun (WGS) entry which is preliminary data.</text>
</comment>
<keyword evidence="2" id="KW-0732">Signal</keyword>
<evidence type="ECO:0000256" key="1">
    <source>
        <dbReference type="SAM" id="MobiDB-lite"/>
    </source>
</evidence>
<dbReference type="OrthoDB" id="9156239at2"/>
<accession>A0A091B9R2</accession>
<feature type="region of interest" description="Disordered" evidence="1">
    <location>
        <begin position="135"/>
        <end position="157"/>
    </location>
</feature>
<evidence type="ECO:0008006" key="5">
    <source>
        <dbReference type="Google" id="ProtNLM"/>
    </source>
</evidence>
<organism evidence="3 4">
    <name type="scientific">Arenimonas metalli CF5-1</name>
    <dbReference type="NCBI Taxonomy" id="1384056"/>
    <lineage>
        <taxon>Bacteria</taxon>
        <taxon>Pseudomonadati</taxon>
        <taxon>Pseudomonadota</taxon>
        <taxon>Gammaproteobacteria</taxon>
        <taxon>Lysobacterales</taxon>
        <taxon>Lysobacteraceae</taxon>
        <taxon>Arenimonas</taxon>
    </lineage>
</organism>
<feature type="chain" id="PRO_5001870973" description="DUF4156 domain-containing protein" evidence="2">
    <location>
        <begin position="20"/>
        <end position="157"/>
    </location>
</feature>
<keyword evidence="4" id="KW-1185">Reference proteome</keyword>
<sequence length="157" mass="15970">MTRRLILALAGLALLGGCASTDKLMLGQARAPIDPAEVRIYRVPPPGAIDIAEIDASSAIGFGTRGQDAAVMDRLRQEAAALGANGLLILGRGSSRSPVGMSVGGSRYSRNSAVGLGIGIPTTQKEATAVAMYVPPSASAAPPEPMDEAVDDARGDD</sequence>
<evidence type="ECO:0000313" key="4">
    <source>
        <dbReference type="Proteomes" id="UP000029393"/>
    </source>
</evidence>
<evidence type="ECO:0000256" key="2">
    <source>
        <dbReference type="SAM" id="SignalP"/>
    </source>
</evidence>
<dbReference type="EMBL" id="AVCK01000009">
    <property type="protein sequence ID" value="KFN47574.1"/>
    <property type="molecule type" value="Genomic_DNA"/>
</dbReference>
<dbReference type="PROSITE" id="PS51257">
    <property type="entry name" value="PROKAR_LIPOPROTEIN"/>
    <property type="match status" value="1"/>
</dbReference>
<dbReference type="STRING" id="1384056.N787_08415"/>
<reference evidence="3 4" key="1">
    <citation type="submission" date="2013-09" db="EMBL/GenBank/DDBJ databases">
        <title>Genome sequencing of Arenimonas metalli.</title>
        <authorList>
            <person name="Chen F."/>
            <person name="Wang G."/>
        </authorList>
    </citation>
    <scope>NUCLEOTIDE SEQUENCE [LARGE SCALE GENOMIC DNA]</scope>
    <source>
        <strain evidence="3 4">CF5-1</strain>
    </source>
</reference>
<gene>
    <name evidence="3" type="ORF">N787_08415</name>
</gene>
<proteinExistence type="predicted"/>
<dbReference type="eggNOG" id="ENOG503369W">
    <property type="taxonomic scope" value="Bacteria"/>
</dbReference>
<name>A0A091B9R2_9GAMM</name>
<dbReference type="Proteomes" id="UP000029393">
    <property type="component" value="Unassembled WGS sequence"/>
</dbReference>